<comment type="similarity">
    <text evidence="2">Belongs to the DRAM/TMEM150 family.</text>
</comment>
<evidence type="ECO:0000259" key="7">
    <source>
        <dbReference type="Pfam" id="PF10277"/>
    </source>
</evidence>
<comment type="caution">
    <text evidence="8">The sequence shown here is derived from an EMBL/GenBank/DDBJ whole genome shotgun (WGS) entry which is preliminary data.</text>
</comment>
<keyword evidence="5 6" id="KW-0472">Membrane</keyword>
<keyword evidence="9" id="KW-1185">Reference proteome</keyword>
<dbReference type="AlphaFoldDB" id="A0A8X6FPE7"/>
<evidence type="ECO:0000256" key="1">
    <source>
        <dbReference type="ARBA" id="ARBA00004127"/>
    </source>
</evidence>
<name>A0A8X6FPE7_TRICU</name>
<evidence type="ECO:0000256" key="6">
    <source>
        <dbReference type="SAM" id="Phobius"/>
    </source>
</evidence>
<sequence length="259" mass="29798">MPLILCYLPERYMAKCSNLLLLTLSFQVIGILIPYISVLQKNIFSPPLPFISQTVGFSPECGIFTFFLVPGSFFGIIVCFIIHKTCKIQGQELIENTSFFFGTLYFLSWVFLCAAPFTFTDLPNKYEWVLTVLSVHMFGALLMLASSVFFVISQAMLYWNCEVSPDYHPYRCKMSFITAPAAFIGIFALAALGFEELTNDEGQTMEKMIYLLPTKLSSKYIITALCEWTLTLSMWFTLLTYYNEMDKKKFYLKIKRKTL</sequence>
<gene>
    <name evidence="8" type="primary">NCL1_17232</name>
    <name evidence="8" type="ORF">TNCT_381471</name>
</gene>
<keyword evidence="4 6" id="KW-1133">Transmembrane helix</keyword>
<dbReference type="PANTHER" id="PTHR21324:SF2">
    <property type="entry name" value="EG:22E5.9 PROTEIN"/>
    <property type="match status" value="1"/>
</dbReference>
<feature type="domain" description="CWH43-like N-terminal" evidence="7">
    <location>
        <begin position="27"/>
        <end position="247"/>
    </location>
</feature>
<dbReference type="OrthoDB" id="6420776at2759"/>
<feature type="transmembrane region" description="Helical" evidence="6">
    <location>
        <begin position="19"/>
        <end position="37"/>
    </location>
</feature>
<dbReference type="InterPro" id="IPR050911">
    <property type="entry name" value="DRAM/TMEM150_Autophagy_Mod"/>
</dbReference>
<evidence type="ECO:0000313" key="9">
    <source>
        <dbReference type="Proteomes" id="UP000887116"/>
    </source>
</evidence>
<dbReference type="PANTHER" id="PTHR21324">
    <property type="entry name" value="FASTING-INDUCIBLE INTEGRAL MEMBRANE PROTEIN TM6P1-RELATED"/>
    <property type="match status" value="1"/>
</dbReference>
<protein>
    <recommendedName>
        <fullName evidence="7">CWH43-like N-terminal domain-containing protein</fullName>
    </recommendedName>
</protein>
<keyword evidence="3 6" id="KW-0812">Transmembrane</keyword>
<feature type="transmembrane region" description="Helical" evidence="6">
    <location>
        <begin position="174"/>
        <end position="194"/>
    </location>
</feature>
<feature type="transmembrane region" description="Helical" evidence="6">
    <location>
        <begin position="93"/>
        <end position="117"/>
    </location>
</feature>
<evidence type="ECO:0000313" key="8">
    <source>
        <dbReference type="EMBL" id="GFQ85508.1"/>
    </source>
</evidence>
<feature type="transmembrane region" description="Helical" evidence="6">
    <location>
        <begin position="57"/>
        <end position="81"/>
    </location>
</feature>
<evidence type="ECO:0000256" key="3">
    <source>
        <dbReference type="ARBA" id="ARBA00022692"/>
    </source>
</evidence>
<feature type="transmembrane region" description="Helical" evidence="6">
    <location>
        <begin position="129"/>
        <end position="153"/>
    </location>
</feature>
<accession>A0A8X6FPE7</accession>
<proteinExistence type="inferred from homology"/>
<dbReference type="Pfam" id="PF10277">
    <property type="entry name" value="Frag1"/>
    <property type="match status" value="1"/>
</dbReference>
<dbReference type="EMBL" id="BMAO01003070">
    <property type="protein sequence ID" value="GFQ85508.1"/>
    <property type="molecule type" value="Genomic_DNA"/>
</dbReference>
<evidence type="ECO:0000256" key="4">
    <source>
        <dbReference type="ARBA" id="ARBA00022989"/>
    </source>
</evidence>
<reference evidence="8" key="1">
    <citation type="submission" date="2020-07" db="EMBL/GenBank/DDBJ databases">
        <title>Multicomponent nature underlies the extraordinary mechanical properties of spider dragline silk.</title>
        <authorList>
            <person name="Kono N."/>
            <person name="Nakamura H."/>
            <person name="Mori M."/>
            <person name="Yoshida Y."/>
            <person name="Ohtoshi R."/>
            <person name="Malay A.D."/>
            <person name="Moran D.A.P."/>
            <person name="Tomita M."/>
            <person name="Numata K."/>
            <person name="Arakawa K."/>
        </authorList>
    </citation>
    <scope>NUCLEOTIDE SEQUENCE</scope>
</reference>
<evidence type="ECO:0000256" key="2">
    <source>
        <dbReference type="ARBA" id="ARBA00006565"/>
    </source>
</evidence>
<evidence type="ECO:0000256" key="5">
    <source>
        <dbReference type="ARBA" id="ARBA00023136"/>
    </source>
</evidence>
<organism evidence="8 9">
    <name type="scientific">Trichonephila clavata</name>
    <name type="common">Joro spider</name>
    <name type="synonym">Nephila clavata</name>
    <dbReference type="NCBI Taxonomy" id="2740835"/>
    <lineage>
        <taxon>Eukaryota</taxon>
        <taxon>Metazoa</taxon>
        <taxon>Ecdysozoa</taxon>
        <taxon>Arthropoda</taxon>
        <taxon>Chelicerata</taxon>
        <taxon>Arachnida</taxon>
        <taxon>Araneae</taxon>
        <taxon>Araneomorphae</taxon>
        <taxon>Entelegynae</taxon>
        <taxon>Araneoidea</taxon>
        <taxon>Nephilidae</taxon>
        <taxon>Trichonephila</taxon>
    </lineage>
</organism>
<dbReference type="Proteomes" id="UP000887116">
    <property type="component" value="Unassembled WGS sequence"/>
</dbReference>
<dbReference type="InterPro" id="IPR019402">
    <property type="entry name" value="CWH43_N"/>
</dbReference>
<comment type="subcellular location">
    <subcellularLocation>
        <location evidence="1">Endomembrane system</location>
        <topology evidence="1">Multi-pass membrane protein</topology>
    </subcellularLocation>
</comment>
<dbReference type="GO" id="GO:0012505">
    <property type="term" value="C:endomembrane system"/>
    <property type="evidence" value="ECO:0007669"/>
    <property type="project" value="UniProtKB-SubCell"/>
</dbReference>
<feature type="transmembrane region" description="Helical" evidence="6">
    <location>
        <begin position="220"/>
        <end position="242"/>
    </location>
</feature>